<evidence type="ECO:0000313" key="1">
    <source>
        <dbReference type="EMBL" id="EFH80504.1"/>
    </source>
</evidence>
<keyword evidence="2" id="KW-1185">Reference proteome</keyword>
<dbReference type="EMBL" id="ADVG01000005">
    <property type="protein sequence ID" value="EFH80504.1"/>
    <property type="molecule type" value="Genomic_DNA"/>
</dbReference>
<protein>
    <submittedName>
        <fullName evidence="1">Uncharacterized protein</fullName>
    </submittedName>
</protein>
<dbReference type="InParanoid" id="D6U693"/>
<dbReference type="Proteomes" id="UP000004508">
    <property type="component" value="Unassembled WGS sequence"/>
</dbReference>
<sequence length="173" mass="19347">MTTSSHVPVPCTRKPAILSQIEAWPYWSDIVAVAVKEYGLSEEEAQAILPEYQRFLALLAAEQRLGMHSVAVDKLWHAHVLHTRLYSLFCQEYLGRFIDHVPVCTTAYECETGPDTNPLPVPPPQPPKPPEKAIYLSAPTQARFWLAYHRFFGEAPSPAIWNLPDAESAAVPA</sequence>
<name>D6U693_KTERA</name>
<organism evidence="1 2">
    <name type="scientific">Ktedonobacter racemifer DSM 44963</name>
    <dbReference type="NCBI Taxonomy" id="485913"/>
    <lineage>
        <taxon>Bacteria</taxon>
        <taxon>Bacillati</taxon>
        <taxon>Chloroflexota</taxon>
        <taxon>Ktedonobacteria</taxon>
        <taxon>Ktedonobacterales</taxon>
        <taxon>Ktedonobacteraceae</taxon>
        <taxon>Ktedonobacter</taxon>
    </lineage>
</organism>
<gene>
    <name evidence="1" type="ORF">Krac_1113</name>
</gene>
<accession>D6U693</accession>
<dbReference type="OrthoDB" id="5328543at2"/>
<proteinExistence type="predicted"/>
<comment type="caution">
    <text evidence="1">The sequence shown here is derived from an EMBL/GenBank/DDBJ whole genome shotgun (WGS) entry which is preliminary data.</text>
</comment>
<dbReference type="STRING" id="485913.Krac_1113"/>
<reference evidence="1 2" key="1">
    <citation type="journal article" date="2011" name="Stand. Genomic Sci.">
        <title>Non-contiguous finished genome sequence and contextual data of the filamentous soil bacterium Ktedonobacter racemifer type strain (SOSP1-21).</title>
        <authorList>
            <person name="Chang Y.J."/>
            <person name="Land M."/>
            <person name="Hauser L."/>
            <person name="Chertkov O."/>
            <person name="Del Rio T.G."/>
            <person name="Nolan M."/>
            <person name="Copeland A."/>
            <person name="Tice H."/>
            <person name="Cheng J.F."/>
            <person name="Lucas S."/>
            <person name="Han C."/>
            <person name="Goodwin L."/>
            <person name="Pitluck S."/>
            <person name="Ivanova N."/>
            <person name="Ovchinikova G."/>
            <person name="Pati A."/>
            <person name="Chen A."/>
            <person name="Palaniappan K."/>
            <person name="Mavromatis K."/>
            <person name="Liolios K."/>
            <person name="Brettin T."/>
            <person name="Fiebig A."/>
            <person name="Rohde M."/>
            <person name="Abt B."/>
            <person name="Goker M."/>
            <person name="Detter J.C."/>
            <person name="Woyke T."/>
            <person name="Bristow J."/>
            <person name="Eisen J.A."/>
            <person name="Markowitz V."/>
            <person name="Hugenholtz P."/>
            <person name="Kyrpides N.C."/>
            <person name="Klenk H.P."/>
            <person name="Lapidus A."/>
        </authorList>
    </citation>
    <scope>NUCLEOTIDE SEQUENCE [LARGE SCALE GENOMIC DNA]</scope>
    <source>
        <strain evidence="2">DSM 44963</strain>
    </source>
</reference>
<evidence type="ECO:0000313" key="2">
    <source>
        <dbReference type="Proteomes" id="UP000004508"/>
    </source>
</evidence>
<dbReference type="AlphaFoldDB" id="D6U693"/>
<dbReference type="RefSeq" id="WP_007923130.1">
    <property type="nucleotide sequence ID" value="NZ_ADVG01000005.1"/>
</dbReference>